<dbReference type="Proteomes" id="UP000248827">
    <property type="component" value="Unassembled WGS sequence"/>
</dbReference>
<evidence type="ECO:0000313" key="3">
    <source>
        <dbReference type="Proteomes" id="UP000247078"/>
    </source>
</evidence>
<dbReference type="EMBL" id="QLLI01000026">
    <property type="protein sequence ID" value="RAI84351.1"/>
    <property type="molecule type" value="Genomic_DNA"/>
</dbReference>
<evidence type="ECO:0000313" key="1">
    <source>
        <dbReference type="EMBL" id="PWW37487.1"/>
    </source>
</evidence>
<sequence length="53" mass="6015">MYDSMASSSEEKGFLIFCRCANLNMTSVKVFTYAVEQAFQQSTAKLDFFHFSG</sequence>
<evidence type="ECO:0000313" key="4">
    <source>
        <dbReference type="Proteomes" id="UP000248827"/>
    </source>
</evidence>
<keyword evidence="4" id="KW-1185">Reference proteome</keyword>
<dbReference type="AlphaFoldDB" id="A0A855XRM9"/>
<protein>
    <submittedName>
        <fullName evidence="1">Uncharacterized protein</fullName>
    </submittedName>
</protein>
<reference evidence="1 3" key="1">
    <citation type="submission" date="2018-05" db="EMBL/GenBank/DDBJ databases">
        <title>Freshwater and sediment microbial communities from various areas in North America, analyzing microbe dynamics in response to fracking.</title>
        <authorList>
            <person name="Lamendella R."/>
        </authorList>
    </citation>
    <scope>NUCLEOTIDE SEQUENCE [LARGE SCALE GENOMIC DNA]</scope>
    <source>
        <strain evidence="1 3">DB-3</strain>
        <strain evidence="2 4">NG-13</strain>
    </source>
</reference>
<organism evidence="1 3">
    <name type="scientific">Paenibacillus pabuli</name>
    <dbReference type="NCBI Taxonomy" id="1472"/>
    <lineage>
        <taxon>Bacteria</taxon>
        <taxon>Bacillati</taxon>
        <taxon>Bacillota</taxon>
        <taxon>Bacilli</taxon>
        <taxon>Bacillales</taxon>
        <taxon>Paenibacillaceae</taxon>
        <taxon>Paenibacillus</taxon>
    </lineage>
</organism>
<accession>A0A855XRM9</accession>
<comment type="caution">
    <text evidence="1">The sequence shown here is derived from an EMBL/GenBank/DDBJ whole genome shotgun (WGS) entry which is preliminary data.</text>
</comment>
<evidence type="ECO:0000313" key="2">
    <source>
        <dbReference type="EMBL" id="RAI84351.1"/>
    </source>
</evidence>
<dbReference type="Proteomes" id="UP000247078">
    <property type="component" value="Unassembled WGS sequence"/>
</dbReference>
<gene>
    <name evidence="2" type="ORF">DET54_12629</name>
    <name evidence="1" type="ORF">DET56_109374</name>
</gene>
<proteinExistence type="predicted"/>
<dbReference type="EMBL" id="QGTZ01000009">
    <property type="protein sequence ID" value="PWW37487.1"/>
    <property type="molecule type" value="Genomic_DNA"/>
</dbReference>
<name>A0A855XRM9_9BACL</name>